<gene>
    <name evidence="1" type="ORF">JCM19241_150</name>
</gene>
<dbReference type="SUPFAM" id="SSF51011">
    <property type="entry name" value="Glycosyl hydrolase domain"/>
    <property type="match status" value="1"/>
</dbReference>
<comment type="caution">
    <text evidence="1">The sequence shown here is derived from an EMBL/GenBank/DDBJ whole genome shotgun (WGS) entry which is preliminary data.</text>
</comment>
<reference evidence="1 2" key="2">
    <citation type="submission" date="2015-01" db="EMBL/GenBank/DDBJ databases">
        <authorList>
            <consortium name="NBRP consortium"/>
            <person name="Sawabe T."/>
            <person name="Meirelles P."/>
            <person name="Feng G."/>
            <person name="Sayaka M."/>
            <person name="Hattori M."/>
            <person name="Ohkuma M."/>
        </authorList>
    </citation>
    <scope>NUCLEOTIDE SEQUENCE [LARGE SCALE GENOMIC DNA]</scope>
    <source>
        <strain evidence="2">JCM 19241</strain>
    </source>
</reference>
<dbReference type="Proteomes" id="UP000031666">
    <property type="component" value="Unassembled WGS sequence"/>
</dbReference>
<evidence type="ECO:0000313" key="2">
    <source>
        <dbReference type="Proteomes" id="UP000031666"/>
    </source>
</evidence>
<sequence>MEMDDWNRLNAVSLKLGIGEDGAELLYFINQSQTPARFKLPQGGTERWSIICDTAFTKTGEGNLSRDMLLKPQSMVILKAEGPAKNLPIKQETLEA</sequence>
<dbReference type="EMBL" id="BBSC01000005">
    <property type="protein sequence ID" value="GAM75852.1"/>
    <property type="molecule type" value="Genomic_DNA"/>
</dbReference>
<accession>A0A0B8QFI6</accession>
<dbReference type="AlphaFoldDB" id="A0A0B8QFI6"/>
<organism evidence="1 2">
    <name type="scientific">Vibrio ishigakensis</name>
    <dbReference type="NCBI Taxonomy" id="1481914"/>
    <lineage>
        <taxon>Bacteria</taxon>
        <taxon>Pseudomonadati</taxon>
        <taxon>Pseudomonadota</taxon>
        <taxon>Gammaproteobacteria</taxon>
        <taxon>Vibrionales</taxon>
        <taxon>Vibrionaceae</taxon>
        <taxon>Vibrio</taxon>
    </lineage>
</organism>
<protein>
    <submittedName>
        <fullName evidence="1">Glycogen debranching enzyme</fullName>
    </submittedName>
</protein>
<reference evidence="1 2" key="1">
    <citation type="submission" date="2015-01" db="EMBL/GenBank/DDBJ databases">
        <title>Vibrio sp. C94 JCM 19241 whole genome shotgun sequence.</title>
        <authorList>
            <person name="Sawabe T."/>
            <person name="Meirelles P."/>
            <person name="Feng G."/>
            <person name="Sayaka M."/>
            <person name="Hattori M."/>
            <person name="Ohkuma M."/>
        </authorList>
    </citation>
    <scope>NUCLEOTIDE SEQUENCE [LARGE SCALE GENOMIC DNA]</scope>
    <source>
        <strain evidence="2">JCM 19241</strain>
    </source>
</reference>
<name>A0A0B8QFI6_9VIBR</name>
<dbReference type="InterPro" id="IPR013780">
    <property type="entry name" value="Glyco_hydro_b"/>
</dbReference>
<evidence type="ECO:0000313" key="1">
    <source>
        <dbReference type="EMBL" id="GAM75852.1"/>
    </source>
</evidence>
<dbReference type="Gene3D" id="2.60.40.1180">
    <property type="entry name" value="Golgi alpha-mannosidase II"/>
    <property type="match status" value="1"/>
</dbReference>
<proteinExistence type="predicted"/>
<dbReference type="STRING" id="1481914.JCM19241_150"/>